<protein>
    <recommendedName>
        <fullName evidence="2">DUF2207 domain-containing protein</fullName>
    </recommendedName>
</protein>
<feature type="transmembrane region" description="Helical" evidence="1">
    <location>
        <begin position="446"/>
        <end position="467"/>
    </location>
</feature>
<dbReference type="EMBL" id="JAPFFF010000010">
    <property type="protein sequence ID" value="KAK8881522.1"/>
    <property type="molecule type" value="Genomic_DNA"/>
</dbReference>
<keyword evidence="1" id="KW-0472">Membrane</keyword>
<evidence type="ECO:0000313" key="3">
    <source>
        <dbReference type="EMBL" id="KAK8881522.1"/>
    </source>
</evidence>
<evidence type="ECO:0000313" key="4">
    <source>
        <dbReference type="Proteomes" id="UP001470230"/>
    </source>
</evidence>
<sequence>MNDCLTEQNLFVDDSLSNNLDSDDPLHSSCSNNQLFKSITDILNFEFNESNQSKNIFQKIQSIIFYLRDEKINYHYIFILIIYFFFLFIIFINKGRFGKRKLMVFDDSRYHIEITRYNILYDINNDSSMNVTENITISYQGIENTGFRRLIPVNNGVQIRNVRIGQIKENRIEKVFHREYYRDGDLILDIGDYQLKYGKNESYSINYEFRILNKKIEKKNMMSLNVIGYDWQCKISNATIELIVPAGFTEAFCFEGHKNTEKFEISEKNEKKIILATFHFLNEFEGVTFDLHFSPNSIRSYNDSYPIYYFKLTILFLLIILIISYFVYQFYNKITPIRYTSALNTMDPLIMSKVLNGSVENSDVTSVIFYWASEGYLNINFDNDYDPILIKNVDSLPDSMPLYQTHMFNELFRNGKDVKTSEFRYKFYKTINKVIKMVDSQTKRFVNYKSIIFSAIFAILGVIWSYAAPLNLKNCVSEAFEFSSWIFIMPFICQTILWIIRYNMNYHYLYNAHYFLLWFSFGLVCIFYFVVYFDSFPSFMISNSYKFLLSASSILCISCSTWLITKTDYFMVKIGEVFGFKQFIEHPANEEFESFIKKDPELFYNLICYAQVLKLTDKWKHKFDSLTASPPHWMQHSHYDRFSFGDFNMINNRIARSRTHMIHHLVSPHQNISRRRGSTHSYHNTVVMVLVAVEDMEDI</sequence>
<dbReference type="Proteomes" id="UP001470230">
    <property type="component" value="Unassembled WGS sequence"/>
</dbReference>
<reference evidence="3 4" key="1">
    <citation type="submission" date="2024-04" db="EMBL/GenBank/DDBJ databases">
        <title>Tritrichomonas musculus Genome.</title>
        <authorList>
            <person name="Alves-Ferreira E."/>
            <person name="Grigg M."/>
            <person name="Lorenzi H."/>
            <person name="Galac M."/>
        </authorList>
    </citation>
    <scope>NUCLEOTIDE SEQUENCE [LARGE SCALE GENOMIC DNA]</scope>
    <source>
        <strain evidence="3 4">EAF2021</strain>
    </source>
</reference>
<feature type="domain" description="DUF2207" evidence="2">
    <location>
        <begin position="113"/>
        <end position="273"/>
    </location>
</feature>
<organism evidence="3 4">
    <name type="scientific">Tritrichomonas musculus</name>
    <dbReference type="NCBI Taxonomy" id="1915356"/>
    <lineage>
        <taxon>Eukaryota</taxon>
        <taxon>Metamonada</taxon>
        <taxon>Parabasalia</taxon>
        <taxon>Tritrichomonadida</taxon>
        <taxon>Tritrichomonadidae</taxon>
        <taxon>Tritrichomonas</taxon>
    </lineage>
</organism>
<feature type="transmembrane region" description="Helical" evidence="1">
    <location>
        <begin position="307"/>
        <end position="328"/>
    </location>
</feature>
<evidence type="ECO:0000256" key="1">
    <source>
        <dbReference type="SAM" id="Phobius"/>
    </source>
</evidence>
<feature type="transmembrane region" description="Helical" evidence="1">
    <location>
        <begin position="74"/>
        <end position="93"/>
    </location>
</feature>
<keyword evidence="1" id="KW-1133">Transmembrane helix</keyword>
<name>A0ABR2JTI3_9EUKA</name>
<proteinExistence type="predicted"/>
<evidence type="ECO:0000259" key="2">
    <source>
        <dbReference type="Pfam" id="PF09972"/>
    </source>
</evidence>
<dbReference type="InterPro" id="IPR018702">
    <property type="entry name" value="DUF2207"/>
</dbReference>
<gene>
    <name evidence="3" type="ORF">M9Y10_004263</name>
</gene>
<accession>A0ABR2JTI3</accession>
<dbReference type="Pfam" id="PF09972">
    <property type="entry name" value="DUF2207"/>
    <property type="match status" value="1"/>
</dbReference>
<feature type="transmembrane region" description="Helical" evidence="1">
    <location>
        <begin position="482"/>
        <end position="500"/>
    </location>
</feature>
<feature type="transmembrane region" description="Helical" evidence="1">
    <location>
        <begin position="512"/>
        <end position="533"/>
    </location>
</feature>
<comment type="caution">
    <text evidence="3">The sequence shown here is derived from an EMBL/GenBank/DDBJ whole genome shotgun (WGS) entry which is preliminary data.</text>
</comment>
<feature type="transmembrane region" description="Helical" evidence="1">
    <location>
        <begin position="545"/>
        <end position="564"/>
    </location>
</feature>
<keyword evidence="4" id="KW-1185">Reference proteome</keyword>
<keyword evidence="1" id="KW-0812">Transmembrane</keyword>